<keyword evidence="1" id="KW-0732">Signal</keyword>
<protein>
    <submittedName>
        <fullName evidence="2">Putative secreted protein</fullName>
    </submittedName>
</protein>
<dbReference type="AlphaFoldDB" id="A0A2M4C9I3"/>
<evidence type="ECO:0000313" key="2">
    <source>
        <dbReference type="EMBL" id="MBW62006.1"/>
    </source>
</evidence>
<name>A0A2M4C9I3_9DIPT</name>
<dbReference type="EMBL" id="GGFJ01012865">
    <property type="protein sequence ID" value="MBW62006.1"/>
    <property type="molecule type" value="Transcribed_RNA"/>
</dbReference>
<feature type="chain" id="PRO_5014921556" evidence="1">
    <location>
        <begin position="17"/>
        <end position="92"/>
    </location>
</feature>
<reference evidence="2" key="1">
    <citation type="submission" date="2018-01" db="EMBL/GenBank/DDBJ databases">
        <title>An insight into the sialome of Amazonian anophelines.</title>
        <authorList>
            <person name="Ribeiro J.M."/>
            <person name="Scarpassa V."/>
            <person name="Calvo E."/>
        </authorList>
    </citation>
    <scope>NUCLEOTIDE SEQUENCE</scope>
    <source>
        <tissue evidence="2">Salivary glands</tissue>
    </source>
</reference>
<evidence type="ECO:0000256" key="1">
    <source>
        <dbReference type="SAM" id="SignalP"/>
    </source>
</evidence>
<feature type="signal peptide" evidence="1">
    <location>
        <begin position="1"/>
        <end position="16"/>
    </location>
</feature>
<sequence>MMLMMMMAIILPTSDADVAETRRARGLIACALALWVHHSLLGTQTNTKSMLPSCQIYHVLSLLFFFRFFRYRYSNRRSPSTTVTQPSILYVL</sequence>
<proteinExistence type="predicted"/>
<accession>A0A2M4C9I3</accession>
<organism evidence="2">
    <name type="scientific">Anopheles marajoara</name>
    <dbReference type="NCBI Taxonomy" id="58244"/>
    <lineage>
        <taxon>Eukaryota</taxon>
        <taxon>Metazoa</taxon>
        <taxon>Ecdysozoa</taxon>
        <taxon>Arthropoda</taxon>
        <taxon>Hexapoda</taxon>
        <taxon>Insecta</taxon>
        <taxon>Pterygota</taxon>
        <taxon>Neoptera</taxon>
        <taxon>Endopterygota</taxon>
        <taxon>Diptera</taxon>
        <taxon>Nematocera</taxon>
        <taxon>Culicoidea</taxon>
        <taxon>Culicidae</taxon>
        <taxon>Anophelinae</taxon>
        <taxon>Anopheles</taxon>
    </lineage>
</organism>